<evidence type="ECO:0000256" key="1">
    <source>
        <dbReference type="SAM" id="Phobius"/>
    </source>
</evidence>
<dbReference type="Proteomes" id="UP000716906">
    <property type="component" value="Unassembled WGS sequence"/>
</dbReference>
<keyword evidence="3" id="KW-1185">Reference proteome</keyword>
<proteinExistence type="predicted"/>
<protein>
    <submittedName>
        <fullName evidence="2">ABC transporter permease</fullName>
    </submittedName>
</protein>
<reference evidence="2 3" key="1">
    <citation type="journal article" date="2021" name="Sci. Rep.">
        <title>The distribution of antibiotic resistance genes in chicken gut microbiota commensals.</title>
        <authorList>
            <person name="Juricova H."/>
            <person name="Matiasovicova J."/>
            <person name="Kubasova T."/>
            <person name="Cejkova D."/>
            <person name="Rychlik I."/>
        </authorList>
    </citation>
    <scope>NUCLEOTIDE SEQUENCE [LARGE SCALE GENOMIC DNA]</scope>
    <source>
        <strain evidence="2 3">An773</strain>
    </source>
</reference>
<name>A0ABS2E990_9FIRM</name>
<comment type="caution">
    <text evidence="2">The sequence shown here is derived from an EMBL/GenBank/DDBJ whole genome shotgun (WGS) entry which is preliminary data.</text>
</comment>
<dbReference type="EMBL" id="JACLYY010000007">
    <property type="protein sequence ID" value="MBM6738188.1"/>
    <property type="molecule type" value="Genomic_DNA"/>
</dbReference>
<evidence type="ECO:0000313" key="2">
    <source>
        <dbReference type="EMBL" id="MBM6738188.1"/>
    </source>
</evidence>
<feature type="transmembrane region" description="Helical" evidence="1">
    <location>
        <begin position="101"/>
        <end position="126"/>
    </location>
</feature>
<keyword evidence="1" id="KW-0472">Membrane</keyword>
<keyword evidence="1" id="KW-0812">Transmembrane</keyword>
<dbReference type="RefSeq" id="WP_138303106.1">
    <property type="nucleotide sequence ID" value="NZ_JACLYY010000007.1"/>
</dbReference>
<keyword evidence="1" id="KW-1133">Transmembrane helix</keyword>
<organism evidence="2 3">
    <name type="scientific">Faecalicatena fissicatena</name>
    <dbReference type="NCBI Taxonomy" id="290055"/>
    <lineage>
        <taxon>Bacteria</taxon>
        <taxon>Bacillati</taxon>
        <taxon>Bacillota</taxon>
        <taxon>Clostridia</taxon>
        <taxon>Lachnospirales</taxon>
        <taxon>Lachnospiraceae</taxon>
        <taxon>Faecalicatena</taxon>
    </lineage>
</organism>
<sequence length="255" mass="28027">MNLFTLTAAEVKKIRRSFILPLLFVPLVILWIPNIINADMSLTPVMAGITPGNNFFIQSFMGFAWFIFPASIIVCTVLLQQLEQKNKGLLKMLALPISPRLLCLAKFLVLVLLALVQAAAMTGLYFLCARIASSYVNADLTAQTGMVLKVSGTLFLSSLPMMSLYWLMSVCLTTPVFSIGLGLATMVSSVLLLNTKIWFLYPPCYPFYVVTSNYMKLSTNPDSTIDLVPWIPAAAAISILCLLIACLAFGHGERK</sequence>
<feature type="transmembrane region" description="Helical" evidence="1">
    <location>
        <begin position="18"/>
        <end position="36"/>
    </location>
</feature>
<feature type="transmembrane region" description="Helical" evidence="1">
    <location>
        <begin position="227"/>
        <end position="250"/>
    </location>
</feature>
<dbReference type="Pfam" id="PF12730">
    <property type="entry name" value="ABC2_membrane_4"/>
    <property type="match status" value="1"/>
</dbReference>
<feature type="transmembrane region" description="Helical" evidence="1">
    <location>
        <begin position="179"/>
        <end position="201"/>
    </location>
</feature>
<accession>A0ABS2E990</accession>
<evidence type="ECO:0000313" key="3">
    <source>
        <dbReference type="Proteomes" id="UP000716906"/>
    </source>
</evidence>
<gene>
    <name evidence="2" type="ORF">H7U36_08775</name>
</gene>
<feature type="transmembrane region" description="Helical" evidence="1">
    <location>
        <begin position="56"/>
        <end position="80"/>
    </location>
</feature>